<accession>A0ACC2SBJ6</accession>
<name>A0ACC2SBJ6_9FUNG</name>
<protein>
    <submittedName>
        <fullName evidence="1">Uncharacterized protein</fullName>
    </submittedName>
</protein>
<dbReference type="EMBL" id="QTSX02005548">
    <property type="protein sequence ID" value="KAJ9059668.1"/>
    <property type="molecule type" value="Genomic_DNA"/>
</dbReference>
<keyword evidence="2" id="KW-1185">Reference proteome</keyword>
<proteinExistence type="predicted"/>
<dbReference type="Proteomes" id="UP001165960">
    <property type="component" value="Unassembled WGS sequence"/>
</dbReference>
<gene>
    <name evidence="1" type="ORF">DSO57_1039049</name>
</gene>
<comment type="caution">
    <text evidence="1">The sequence shown here is derived from an EMBL/GenBank/DDBJ whole genome shotgun (WGS) entry which is preliminary data.</text>
</comment>
<sequence length="284" mass="31133">MARSKPISSNQKVIPEPHTGMSPFSDTEYPETADYSTRNNETREGSQSSRFSSQSTSPQAQDLQVRAPSQRIRGSKSKPVCNQDAPNSNDVDPLDMDGSVIPPLSPVVIKNVVAINDALIKVCQEFQNKNWTNEPDYAIYQRRLQSNLTYLSTVADFYLNPDRPNDSSAPLDLTPFPPSNIRSAKVLNNLLTQANSTFRSKTGAIDPRLNLNDKVAAVRAAASMANEAKPGATKVDPKAPNPSPHDVYSAHKVYDPPASECGLDSYVPFPAFRLPSEIKLPFES</sequence>
<reference evidence="1" key="1">
    <citation type="submission" date="2022-04" db="EMBL/GenBank/DDBJ databases">
        <title>Genome of the entomopathogenic fungus Entomophthora muscae.</title>
        <authorList>
            <person name="Elya C."/>
            <person name="Lovett B.R."/>
            <person name="Lee E."/>
            <person name="Macias A.M."/>
            <person name="Hajek A.E."/>
            <person name="De Bivort B.L."/>
            <person name="Kasson M.T."/>
            <person name="De Fine Licht H.H."/>
            <person name="Stajich J.E."/>
        </authorList>
    </citation>
    <scope>NUCLEOTIDE SEQUENCE</scope>
    <source>
        <strain evidence="1">Berkeley</strain>
    </source>
</reference>
<evidence type="ECO:0000313" key="2">
    <source>
        <dbReference type="Proteomes" id="UP001165960"/>
    </source>
</evidence>
<evidence type="ECO:0000313" key="1">
    <source>
        <dbReference type="EMBL" id="KAJ9059668.1"/>
    </source>
</evidence>
<organism evidence="1 2">
    <name type="scientific">Entomophthora muscae</name>
    <dbReference type="NCBI Taxonomy" id="34485"/>
    <lineage>
        <taxon>Eukaryota</taxon>
        <taxon>Fungi</taxon>
        <taxon>Fungi incertae sedis</taxon>
        <taxon>Zoopagomycota</taxon>
        <taxon>Entomophthoromycotina</taxon>
        <taxon>Entomophthoromycetes</taxon>
        <taxon>Entomophthorales</taxon>
        <taxon>Entomophthoraceae</taxon>
        <taxon>Entomophthora</taxon>
    </lineage>
</organism>